<dbReference type="CDD" id="cd00130">
    <property type="entry name" value="PAS"/>
    <property type="match status" value="1"/>
</dbReference>
<dbReference type="InterPro" id="IPR052162">
    <property type="entry name" value="Sensor_kinase/Photoreceptor"/>
</dbReference>
<dbReference type="EC" id="2.7.13.3" evidence="2"/>
<dbReference type="CDD" id="cd00082">
    <property type="entry name" value="HisKA"/>
    <property type="match status" value="1"/>
</dbReference>
<dbReference type="GO" id="GO:0005524">
    <property type="term" value="F:ATP binding"/>
    <property type="evidence" value="ECO:0007669"/>
    <property type="project" value="UniProtKB-KW"/>
</dbReference>
<dbReference type="SMART" id="SM00388">
    <property type="entry name" value="HisKA"/>
    <property type="match status" value="1"/>
</dbReference>
<dbReference type="InterPro" id="IPR035965">
    <property type="entry name" value="PAS-like_dom_sf"/>
</dbReference>
<keyword evidence="4" id="KW-0808">Transferase</keyword>
<dbReference type="InterPro" id="IPR005467">
    <property type="entry name" value="His_kinase_dom"/>
</dbReference>
<dbReference type="PROSITE" id="PS50109">
    <property type="entry name" value="HIS_KIN"/>
    <property type="match status" value="1"/>
</dbReference>
<dbReference type="PANTHER" id="PTHR43304:SF1">
    <property type="entry name" value="PAC DOMAIN-CONTAINING PROTEIN"/>
    <property type="match status" value="1"/>
</dbReference>
<dbReference type="SMART" id="SM00086">
    <property type="entry name" value="PAC"/>
    <property type="match status" value="1"/>
</dbReference>
<reference evidence="8 9" key="1">
    <citation type="submission" date="2023-03" db="EMBL/GenBank/DDBJ databases">
        <title>Paludisphaera mucosa sp. nov. a novel planctomycete from northern fen.</title>
        <authorList>
            <person name="Ivanova A."/>
        </authorList>
    </citation>
    <scope>NUCLEOTIDE SEQUENCE [LARGE SCALE GENOMIC DNA]</scope>
    <source>
        <strain evidence="8 9">Pla2</strain>
    </source>
</reference>
<dbReference type="Gene3D" id="3.30.565.10">
    <property type="entry name" value="Histidine kinase-like ATPase, C-terminal domain"/>
    <property type="match status" value="1"/>
</dbReference>
<dbReference type="NCBIfam" id="TIGR00229">
    <property type="entry name" value="sensory_box"/>
    <property type="match status" value="1"/>
</dbReference>
<dbReference type="RefSeq" id="WP_277864419.1">
    <property type="nucleotide sequence ID" value="NZ_JARRAG010000003.1"/>
</dbReference>
<dbReference type="PROSITE" id="PS50113">
    <property type="entry name" value="PAC"/>
    <property type="match status" value="1"/>
</dbReference>
<evidence type="ECO:0000256" key="4">
    <source>
        <dbReference type="ARBA" id="ARBA00022679"/>
    </source>
</evidence>
<dbReference type="Pfam" id="PF00512">
    <property type="entry name" value="HisKA"/>
    <property type="match status" value="1"/>
</dbReference>
<dbReference type="InterPro" id="IPR004358">
    <property type="entry name" value="Sig_transdc_His_kin-like_C"/>
</dbReference>
<keyword evidence="5" id="KW-0418">Kinase</keyword>
<dbReference type="Proteomes" id="UP001216907">
    <property type="component" value="Unassembled WGS sequence"/>
</dbReference>
<dbReference type="Gene3D" id="3.30.450.20">
    <property type="entry name" value="PAS domain"/>
    <property type="match status" value="1"/>
</dbReference>
<keyword evidence="8" id="KW-0067">ATP-binding</keyword>
<evidence type="ECO:0000313" key="9">
    <source>
        <dbReference type="Proteomes" id="UP001216907"/>
    </source>
</evidence>
<dbReference type="PRINTS" id="PR00344">
    <property type="entry name" value="BCTRLSENSOR"/>
</dbReference>
<dbReference type="InterPro" id="IPR036097">
    <property type="entry name" value="HisK_dim/P_sf"/>
</dbReference>
<protein>
    <recommendedName>
        <fullName evidence="2">histidine kinase</fullName>
        <ecNumber evidence="2">2.7.13.3</ecNumber>
    </recommendedName>
</protein>
<dbReference type="InterPro" id="IPR013655">
    <property type="entry name" value="PAS_fold_3"/>
</dbReference>
<dbReference type="InterPro" id="IPR003661">
    <property type="entry name" value="HisK_dim/P_dom"/>
</dbReference>
<evidence type="ECO:0000256" key="2">
    <source>
        <dbReference type="ARBA" id="ARBA00012438"/>
    </source>
</evidence>
<dbReference type="InterPro" id="IPR003594">
    <property type="entry name" value="HATPase_dom"/>
</dbReference>
<keyword evidence="9" id="KW-1185">Reference proteome</keyword>
<dbReference type="InterPro" id="IPR000700">
    <property type="entry name" value="PAS-assoc_C"/>
</dbReference>
<dbReference type="SUPFAM" id="SSF55785">
    <property type="entry name" value="PYP-like sensor domain (PAS domain)"/>
    <property type="match status" value="1"/>
</dbReference>
<comment type="catalytic activity">
    <reaction evidence="1">
        <text>ATP + protein L-histidine = ADP + protein N-phospho-L-histidine.</text>
        <dbReference type="EC" id="2.7.13.3"/>
    </reaction>
</comment>
<dbReference type="Gene3D" id="1.10.287.130">
    <property type="match status" value="1"/>
</dbReference>
<comment type="caution">
    <text evidence="8">The sequence shown here is derived from an EMBL/GenBank/DDBJ whole genome shotgun (WGS) entry which is preliminary data.</text>
</comment>
<dbReference type="SMART" id="SM00387">
    <property type="entry name" value="HATPase_c"/>
    <property type="match status" value="1"/>
</dbReference>
<dbReference type="InterPro" id="IPR000014">
    <property type="entry name" value="PAS"/>
</dbReference>
<dbReference type="Pfam" id="PF08447">
    <property type="entry name" value="PAS_3"/>
    <property type="match status" value="1"/>
</dbReference>
<gene>
    <name evidence="8" type="ORF">PZE19_30365</name>
</gene>
<dbReference type="SUPFAM" id="SSF47384">
    <property type="entry name" value="Homodimeric domain of signal transducing histidine kinase"/>
    <property type="match status" value="1"/>
</dbReference>
<accession>A0ABT6FKJ8</accession>
<sequence length="378" mass="41211">MKTEIQTDADPAYALAEALPHIVFEALADGRPAYCSRRWNEYTGLPADADLAEGWADRVHPDDRERLGRAWRDALAAGAPVEAECRLRAGDGRHRWFLVRALPRRDADGAVASWVGSCTDVDDLKAAQAGAVDRLVRERTAELRRSNDDLERFAATASHDLQEPLRKVQAFGDRLADRCGPMLDDRGREDLRRIVRAAGRMRGLIVDLLDLARVGLEARSFAAVDLAAVAAEVVSDLEVAIRESGGRVEVGPLPTIQADPVQMRQLFQNLIGNALKFHRPGEPPSVRVAARQVAAAWELEVADQGVGFDAEHHERIFEPFQRLHGRNAYEGAGMGLAICRRIVDRHAGTIAATSAPGAGTTFRVALPAHVSESGTARP</sequence>
<dbReference type="InterPro" id="IPR036890">
    <property type="entry name" value="HATPase_C_sf"/>
</dbReference>
<evidence type="ECO:0000256" key="5">
    <source>
        <dbReference type="ARBA" id="ARBA00022777"/>
    </source>
</evidence>
<keyword evidence="8" id="KW-0547">Nucleotide-binding</keyword>
<evidence type="ECO:0000256" key="1">
    <source>
        <dbReference type="ARBA" id="ARBA00000085"/>
    </source>
</evidence>
<feature type="domain" description="PAC" evidence="7">
    <location>
        <begin position="81"/>
        <end position="133"/>
    </location>
</feature>
<evidence type="ECO:0000256" key="3">
    <source>
        <dbReference type="ARBA" id="ARBA00022553"/>
    </source>
</evidence>
<dbReference type="SUPFAM" id="SSF55874">
    <property type="entry name" value="ATPase domain of HSP90 chaperone/DNA topoisomerase II/histidine kinase"/>
    <property type="match status" value="1"/>
</dbReference>
<keyword evidence="3" id="KW-0597">Phosphoprotein</keyword>
<proteinExistence type="predicted"/>
<dbReference type="InterPro" id="IPR001610">
    <property type="entry name" value="PAC"/>
</dbReference>
<dbReference type="Pfam" id="PF02518">
    <property type="entry name" value="HATPase_c"/>
    <property type="match status" value="1"/>
</dbReference>
<evidence type="ECO:0000259" key="7">
    <source>
        <dbReference type="PROSITE" id="PS50113"/>
    </source>
</evidence>
<name>A0ABT6FKJ8_9BACT</name>
<feature type="domain" description="Histidine kinase" evidence="6">
    <location>
        <begin position="156"/>
        <end position="370"/>
    </location>
</feature>
<evidence type="ECO:0000313" key="8">
    <source>
        <dbReference type="EMBL" id="MDG3008091.1"/>
    </source>
</evidence>
<organism evidence="8 9">
    <name type="scientific">Paludisphaera mucosa</name>
    <dbReference type="NCBI Taxonomy" id="3030827"/>
    <lineage>
        <taxon>Bacteria</taxon>
        <taxon>Pseudomonadati</taxon>
        <taxon>Planctomycetota</taxon>
        <taxon>Planctomycetia</taxon>
        <taxon>Isosphaerales</taxon>
        <taxon>Isosphaeraceae</taxon>
        <taxon>Paludisphaera</taxon>
    </lineage>
</organism>
<evidence type="ECO:0000259" key="6">
    <source>
        <dbReference type="PROSITE" id="PS50109"/>
    </source>
</evidence>
<dbReference type="PANTHER" id="PTHR43304">
    <property type="entry name" value="PHYTOCHROME-LIKE PROTEIN CPH1"/>
    <property type="match status" value="1"/>
</dbReference>
<dbReference type="SMART" id="SM00091">
    <property type="entry name" value="PAS"/>
    <property type="match status" value="1"/>
</dbReference>
<dbReference type="EMBL" id="JARRAG010000003">
    <property type="protein sequence ID" value="MDG3008091.1"/>
    <property type="molecule type" value="Genomic_DNA"/>
</dbReference>